<name>X1CX02_9ZZZZ</name>
<dbReference type="AlphaFoldDB" id="X1CX02"/>
<evidence type="ECO:0000313" key="1">
    <source>
        <dbReference type="EMBL" id="GAG88751.1"/>
    </source>
</evidence>
<accession>X1CX02</accession>
<dbReference type="Gene3D" id="3.30.870.10">
    <property type="entry name" value="Endonuclease Chain A"/>
    <property type="match status" value="1"/>
</dbReference>
<sequence length="166" mass="18547">DSTNVKAIDNYESMVVDVIDLCDEAETSILMASSYLDVRVMEAVFRAVDRDVTIRIIVGKGSLSSKMQGLRMMLSVTFTKALINFATSTVDLKDVVRIAELPYTFCSVDGHRSIIEFSDTLNDSFIAALSIDDRVIGERLTKFFEMIWETGEFHSALEALNSLRSN</sequence>
<reference evidence="1" key="1">
    <citation type="journal article" date="2014" name="Front. Microbiol.">
        <title>High frequency of phylogenetically diverse reductive dehalogenase-homologous genes in deep subseafloor sedimentary metagenomes.</title>
        <authorList>
            <person name="Kawai M."/>
            <person name="Futagami T."/>
            <person name="Toyoda A."/>
            <person name="Takaki Y."/>
            <person name="Nishi S."/>
            <person name="Hori S."/>
            <person name="Arai W."/>
            <person name="Tsubouchi T."/>
            <person name="Morono Y."/>
            <person name="Uchiyama I."/>
            <person name="Ito T."/>
            <person name="Fujiyama A."/>
            <person name="Inagaki F."/>
            <person name="Takami H."/>
        </authorList>
    </citation>
    <scope>NUCLEOTIDE SEQUENCE</scope>
    <source>
        <strain evidence="1">Expedition CK06-06</strain>
    </source>
</reference>
<dbReference type="SUPFAM" id="SSF56024">
    <property type="entry name" value="Phospholipase D/nuclease"/>
    <property type="match status" value="1"/>
</dbReference>
<proteinExistence type="predicted"/>
<evidence type="ECO:0008006" key="2">
    <source>
        <dbReference type="Google" id="ProtNLM"/>
    </source>
</evidence>
<dbReference type="EMBL" id="BART01013100">
    <property type="protein sequence ID" value="GAG88751.1"/>
    <property type="molecule type" value="Genomic_DNA"/>
</dbReference>
<protein>
    <recommendedName>
        <fullName evidence="2">Phospholipase D-like domain-containing protein</fullName>
    </recommendedName>
</protein>
<gene>
    <name evidence="1" type="ORF">S01H4_26986</name>
</gene>
<feature type="non-terminal residue" evidence="1">
    <location>
        <position position="1"/>
    </location>
</feature>
<organism evidence="1">
    <name type="scientific">marine sediment metagenome</name>
    <dbReference type="NCBI Taxonomy" id="412755"/>
    <lineage>
        <taxon>unclassified sequences</taxon>
        <taxon>metagenomes</taxon>
        <taxon>ecological metagenomes</taxon>
    </lineage>
</organism>
<comment type="caution">
    <text evidence="1">The sequence shown here is derived from an EMBL/GenBank/DDBJ whole genome shotgun (WGS) entry which is preliminary data.</text>
</comment>